<gene>
    <name evidence="1" type="ORF">GJ744_001474</name>
</gene>
<accession>A0A8H7A9D5</accession>
<protein>
    <submittedName>
        <fullName evidence="1">Uncharacterized protein</fullName>
    </submittedName>
</protein>
<name>A0A8H7A9D5_9EURO</name>
<proteinExistence type="predicted"/>
<reference evidence="1" key="1">
    <citation type="submission" date="2020-02" db="EMBL/GenBank/DDBJ databases">
        <authorList>
            <person name="Palmer J.M."/>
        </authorList>
    </citation>
    <scope>NUCLEOTIDE SEQUENCE</scope>
    <source>
        <strain evidence="1">EPUS1.4</strain>
        <tissue evidence="1">Thallus</tissue>
    </source>
</reference>
<evidence type="ECO:0000313" key="1">
    <source>
        <dbReference type="EMBL" id="KAF7505020.1"/>
    </source>
</evidence>
<comment type="caution">
    <text evidence="1">The sequence shown here is derived from an EMBL/GenBank/DDBJ whole genome shotgun (WGS) entry which is preliminary data.</text>
</comment>
<dbReference type="EMBL" id="JAACFV010000120">
    <property type="protein sequence ID" value="KAF7505020.1"/>
    <property type="molecule type" value="Genomic_DNA"/>
</dbReference>
<dbReference type="Proteomes" id="UP000606974">
    <property type="component" value="Unassembled WGS sequence"/>
</dbReference>
<organism evidence="1 2">
    <name type="scientific">Endocarpon pusillum</name>
    <dbReference type="NCBI Taxonomy" id="364733"/>
    <lineage>
        <taxon>Eukaryota</taxon>
        <taxon>Fungi</taxon>
        <taxon>Dikarya</taxon>
        <taxon>Ascomycota</taxon>
        <taxon>Pezizomycotina</taxon>
        <taxon>Eurotiomycetes</taxon>
        <taxon>Chaetothyriomycetidae</taxon>
        <taxon>Verrucariales</taxon>
        <taxon>Verrucariaceae</taxon>
        <taxon>Endocarpon</taxon>
    </lineage>
</organism>
<keyword evidence="2" id="KW-1185">Reference proteome</keyword>
<sequence length="90" mass="9943">MASLPLLWVIREAQNQPGTIEDDDLFLGVEPGFDADGKLSGVYVIGGPNQGWGAVESDDGNSSPWEISAQKLRERCAFLNTNEMIEQQRY</sequence>
<dbReference type="OrthoDB" id="408631at2759"/>
<evidence type="ECO:0000313" key="2">
    <source>
        <dbReference type="Proteomes" id="UP000606974"/>
    </source>
</evidence>
<dbReference type="AlphaFoldDB" id="A0A8H7A9D5"/>